<evidence type="ECO:0000256" key="1">
    <source>
        <dbReference type="SAM" id="Coils"/>
    </source>
</evidence>
<organism evidence="2 3">
    <name type="scientific">Symbiodinium natans</name>
    <dbReference type="NCBI Taxonomy" id="878477"/>
    <lineage>
        <taxon>Eukaryota</taxon>
        <taxon>Sar</taxon>
        <taxon>Alveolata</taxon>
        <taxon>Dinophyceae</taxon>
        <taxon>Suessiales</taxon>
        <taxon>Symbiodiniaceae</taxon>
        <taxon>Symbiodinium</taxon>
    </lineage>
</organism>
<dbReference type="AlphaFoldDB" id="A0A812V0N9"/>
<evidence type="ECO:0000313" key="2">
    <source>
        <dbReference type="EMBL" id="CAE7591410.1"/>
    </source>
</evidence>
<dbReference type="Proteomes" id="UP000604046">
    <property type="component" value="Unassembled WGS sequence"/>
</dbReference>
<comment type="caution">
    <text evidence="2">The sequence shown here is derived from an EMBL/GenBank/DDBJ whole genome shotgun (WGS) entry which is preliminary data.</text>
</comment>
<sequence>MPKQKAKGRGRGTGRGVSNEKVLQSLTRLSINHEDSLNTLQQELSWVMYLTTGELSILPSIYAEKSKDASKLSTPFRTRAMRVVLEQTLERVEQIQTKEEVLVDAEKEGWVVRVKDTEAPAFVYQQWSSEQDKTVHDTARRAVLADDVVQLLKTCLEELAQHPQLISRLMPSRPIAEKMTGGPVRVHIQVQLQHLKGKFHQALSGLTDNAVWAAIEGSLRPGSVQRSPAAKSLAKQADRVALWELDTALSKAQKLIDAQARLIEEMQRDQVRLHGQVRQLNAEVTQLAQSAQIYGAHIERLYRLSDTQALSERMDYLTWTLHYQGIRVLLPGPSSSSVRPRAQRRPAQNPY</sequence>
<reference evidence="2" key="1">
    <citation type="submission" date="2021-02" db="EMBL/GenBank/DDBJ databases">
        <authorList>
            <person name="Dougan E. K."/>
            <person name="Rhodes N."/>
            <person name="Thang M."/>
            <person name="Chan C."/>
        </authorList>
    </citation>
    <scope>NUCLEOTIDE SEQUENCE</scope>
</reference>
<feature type="coiled-coil region" evidence="1">
    <location>
        <begin position="249"/>
        <end position="283"/>
    </location>
</feature>
<accession>A0A812V0N9</accession>
<keyword evidence="3" id="KW-1185">Reference proteome</keyword>
<protein>
    <submittedName>
        <fullName evidence="2">Uncharacterized protein</fullName>
    </submittedName>
</protein>
<keyword evidence="1" id="KW-0175">Coiled coil</keyword>
<name>A0A812V0N9_9DINO</name>
<gene>
    <name evidence="2" type="ORF">SNAT2548_LOCUS33669</name>
</gene>
<evidence type="ECO:0000313" key="3">
    <source>
        <dbReference type="Proteomes" id="UP000604046"/>
    </source>
</evidence>
<dbReference type="EMBL" id="CAJNDS010002771">
    <property type="protein sequence ID" value="CAE7591410.1"/>
    <property type="molecule type" value="Genomic_DNA"/>
</dbReference>
<proteinExistence type="predicted"/>